<evidence type="ECO:0000256" key="3">
    <source>
        <dbReference type="ARBA" id="ARBA00004496"/>
    </source>
</evidence>
<dbReference type="GO" id="GO:0043531">
    <property type="term" value="F:ADP binding"/>
    <property type="evidence" value="ECO:0007669"/>
    <property type="project" value="InterPro"/>
</dbReference>
<dbReference type="Gene3D" id="3.80.10.10">
    <property type="entry name" value="Ribonuclease Inhibitor"/>
    <property type="match status" value="1"/>
</dbReference>
<protein>
    <submittedName>
        <fullName evidence="14">NBS-LRR protein</fullName>
    </submittedName>
</protein>
<evidence type="ECO:0000256" key="10">
    <source>
        <dbReference type="ARBA" id="ARBA00022821"/>
    </source>
</evidence>
<dbReference type="PANTHER" id="PTHR23155">
    <property type="entry name" value="DISEASE RESISTANCE PROTEIN RP"/>
    <property type="match status" value="1"/>
</dbReference>
<name>Q5MGA0_IPOBA</name>
<evidence type="ECO:0000256" key="4">
    <source>
        <dbReference type="ARBA" id="ARBA00008894"/>
    </source>
</evidence>
<dbReference type="AlphaFoldDB" id="Q5MGA0"/>
<dbReference type="InterPro" id="IPR042197">
    <property type="entry name" value="Apaf_helical"/>
</dbReference>
<dbReference type="Gene3D" id="3.40.50.300">
    <property type="entry name" value="P-loop containing nucleotide triphosphate hydrolases"/>
    <property type="match status" value="1"/>
</dbReference>
<dbReference type="SUPFAM" id="SSF52058">
    <property type="entry name" value="L domain-like"/>
    <property type="match status" value="1"/>
</dbReference>
<dbReference type="FunFam" id="1.10.10.10:FF:000322">
    <property type="entry name" value="Probable disease resistance protein At1g63360"/>
    <property type="match status" value="1"/>
</dbReference>
<dbReference type="GO" id="GO:0009536">
    <property type="term" value="C:plastid"/>
    <property type="evidence" value="ECO:0007669"/>
    <property type="project" value="UniProtKB-SubCell"/>
</dbReference>
<dbReference type="Gene3D" id="1.20.5.4130">
    <property type="match status" value="1"/>
</dbReference>
<evidence type="ECO:0000313" key="14">
    <source>
        <dbReference type="EMBL" id="AAV88068.1"/>
    </source>
</evidence>
<dbReference type="GO" id="GO:0009626">
    <property type="term" value="P:plant-type hypersensitive response"/>
    <property type="evidence" value="ECO:0007669"/>
    <property type="project" value="UniProtKB-KW"/>
</dbReference>
<reference evidence="14" key="1">
    <citation type="submission" date="2004-11" db="EMBL/GenBank/DDBJ databases">
        <title>An RGA cluster in sweet potato.</title>
        <authorList>
            <person name="Sosinski B.R."/>
            <person name="He L."/>
            <person name="Pokryzwa R.M."/>
            <person name="Martin S.L."/>
            <person name="Salstead A.P."/>
            <person name="Roldan M.A."/>
        </authorList>
    </citation>
    <scope>NUCLEOTIDE SEQUENCE</scope>
</reference>
<dbReference type="InterPro" id="IPR058922">
    <property type="entry name" value="WHD_DRP"/>
</dbReference>
<evidence type="ECO:0000256" key="5">
    <source>
        <dbReference type="ARBA" id="ARBA00022490"/>
    </source>
</evidence>
<keyword evidence="6" id="KW-0433">Leucine-rich repeat</keyword>
<dbReference type="Pfam" id="PF23559">
    <property type="entry name" value="WHD_DRP"/>
    <property type="match status" value="1"/>
</dbReference>
<dbReference type="InterPro" id="IPR036388">
    <property type="entry name" value="WH-like_DNA-bd_sf"/>
</dbReference>
<evidence type="ECO:0000256" key="11">
    <source>
        <dbReference type="ARBA" id="ARBA00022840"/>
    </source>
</evidence>
<comment type="function">
    <text evidence="1">Confers resistance to late blight (Phytophthora infestans) races carrying the avirulence gene Avr1. Resistance proteins guard the plant against pathogens that contain an appropriate avirulence protein via an indirect interaction with this avirulence protein. That triggers a defense system including the hypersensitive response, which restricts the pathogen growth.</text>
</comment>
<comment type="similarity">
    <text evidence="4">Belongs to the disease resistance NB-LRR family.</text>
</comment>
<evidence type="ECO:0000256" key="6">
    <source>
        <dbReference type="ARBA" id="ARBA00022614"/>
    </source>
</evidence>
<dbReference type="CDD" id="cd14798">
    <property type="entry name" value="RX-CC_like"/>
    <property type="match status" value="1"/>
</dbReference>
<dbReference type="SUPFAM" id="SSF52540">
    <property type="entry name" value="P-loop containing nucleoside triphosphate hydrolases"/>
    <property type="match status" value="1"/>
</dbReference>
<organism evidence="14">
    <name type="scientific">Ipomoea batatas</name>
    <name type="common">Sweet potato</name>
    <name type="synonym">Convolvulus batatas</name>
    <dbReference type="NCBI Taxonomy" id="4120"/>
    <lineage>
        <taxon>Eukaryota</taxon>
        <taxon>Viridiplantae</taxon>
        <taxon>Streptophyta</taxon>
        <taxon>Embryophyta</taxon>
        <taxon>Tracheophyta</taxon>
        <taxon>Spermatophyta</taxon>
        <taxon>Magnoliopsida</taxon>
        <taxon>eudicotyledons</taxon>
        <taxon>Gunneridae</taxon>
        <taxon>Pentapetalae</taxon>
        <taxon>asterids</taxon>
        <taxon>lamiids</taxon>
        <taxon>Solanales</taxon>
        <taxon>Convolvulaceae</taxon>
        <taxon>Ipomoeeae</taxon>
        <taxon>Ipomoea</taxon>
    </lineage>
</organism>
<dbReference type="Pfam" id="PF00931">
    <property type="entry name" value="NB-ARC"/>
    <property type="match status" value="1"/>
</dbReference>
<dbReference type="GO" id="GO:0005524">
    <property type="term" value="F:ATP binding"/>
    <property type="evidence" value="ECO:0007669"/>
    <property type="project" value="UniProtKB-KW"/>
</dbReference>
<dbReference type="InterPro" id="IPR038005">
    <property type="entry name" value="RX-like_CC"/>
</dbReference>
<dbReference type="InterPro" id="IPR044974">
    <property type="entry name" value="Disease_R_plants"/>
</dbReference>
<keyword evidence="9" id="KW-0547">Nucleotide-binding</keyword>
<keyword evidence="5" id="KW-0963">Cytoplasm</keyword>
<dbReference type="Gene3D" id="1.10.8.430">
    <property type="entry name" value="Helical domain of apoptotic protease-activating factors"/>
    <property type="match status" value="1"/>
</dbReference>
<evidence type="ECO:0000256" key="8">
    <source>
        <dbReference type="ARBA" id="ARBA00022737"/>
    </source>
</evidence>
<keyword evidence="10" id="KW-0611">Plant defense</keyword>
<evidence type="ECO:0000259" key="12">
    <source>
        <dbReference type="Pfam" id="PF00931"/>
    </source>
</evidence>
<keyword evidence="11" id="KW-0067">ATP-binding</keyword>
<evidence type="ECO:0000256" key="1">
    <source>
        <dbReference type="ARBA" id="ARBA00002074"/>
    </source>
</evidence>
<proteinExistence type="inferred from homology"/>
<keyword evidence="7" id="KW-0381">Hypersensitive response</keyword>
<dbReference type="InterPro" id="IPR002182">
    <property type="entry name" value="NB-ARC"/>
</dbReference>
<feature type="domain" description="NB-ARC" evidence="12">
    <location>
        <begin position="155"/>
        <end position="322"/>
    </location>
</feature>
<dbReference type="PRINTS" id="PR00364">
    <property type="entry name" value="DISEASERSIST"/>
</dbReference>
<evidence type="ECO:0000256" key="7">
    <source>
        <dbReference type="ARBA" id="ARBA00022667"/>
    </source>
</evidence>
<sequence length="849" mass="98330">MGCVALTSLMATIELQFLRSIPRVSILDDELPIKFFEKLSSLQAFLQQKSGAIRDLEIQIRDFALDAEDRIEIQLSNFLLAKNREDQQKAAQKLHQTLIEAAENAAHLLKISNESDDESNECHSLIPWSLDTSLRLQPPKLEGRMVGRRNDYLLVKNQLLYSDQRRVILIVGMNGIGKTTLAASVYEDSSVASHFDVRAWITMSGEYTMRQTLHDLLLTLAEPNHETRKRTTLDLDDDDDLLAKQVSKCLKGKIYLIVLDNLWNNRVWDDIQGYFPNDSNGSRIVLTTTHFDQGSYTSLDCIHNMALLDAKESWDLFCSNPFLEKHMEPKFEKIRSHVLEKCEGLPLSIVTVAQRLSKCNNIRKEWEKVEKELELLGFLDSSALTLMYNQLPQYLKVCFLYFGVFSKRNVIRVKQLFKLWIAEGILNLLGNEELESQAYEYLQELIDRSLVLIDKQSSDGKIKTCKMHSALHSFCVREAQKNSIFCAVNTQQYPQGSFNMFANSCRWLSLYKHSFDYYVLFRTNTPRSIFFFQKDDEISVSFKLLRVLAYAPSSFFQRVPTQLQDLIFLRYLSVKGWFKGLDYIVSANRNLQTLVVSSSNESQPRGHTLHLPSTIWELPQLQHLELDSSYVIDPPSVVKDNMQTLSWVCPTHCRTEVYRKFPNIKKLKIFGFCDSPIILDDLNYLVRLERLTISVSFGCIVTLPKPSMFPSRLKKLSLNDTSLSKKDLMIIGMLPRLEVLKLKNTFHEEVWEVAEGRRFNQLRFLLLEDKKLKKWMINKYSFQCLERLVLRFCCCLEKIPRNMNYIITLKSIELEECGPFVAVSALLIQELRHSFSDINFEVISYNMIP</sequence>
<dbReference type="InterPro" id="IPR027417">
    <property type="entry name" value="P-loop_NTPase"/>
</dbReference>
<keyword evidence="8" id="KW-0677">Repeat</keyword>
<evidence type="ECO:0000256" key="9">
    <source>
        <dbReference type="ARBA" id="ARBA00022741"/>
    </source>
</evidence>
<dbReference type="EMBL" id="AY830138">
    <property type="protein sequence ID" value="AAV88068.1"/>
    <property type="molecule type" value="Genomic_DNA"/>
</dbReference>
<dbReference type="PANTHER" id="PTHR23155:SF1152">
    <property type="entry name" value="AAA+ ATPASE DOMAIN-CONTAINING PROTEIN"/>
    <property type="match status" value="1"/>
</dbReference>
<evidence type="ECO:0000259" key="13">
    <source>
        <dbReference type="Pfam" id="PF23559"/>
    </source>
</evidence>
<comment type="subcellular location">
    <subcellularLocation>
        <location evidence="3">Cytoplasm</location>
    </subcellularLocation>
    <subcellularLocation>
        <location evidence="2">Plastid</location>
    </subcellularLocation>
</comment>
<evidence type="ECO:0000256" key="2">
    <source>
        <dbReference type="ARBA" id="ARBA00004474"/>
    </source>
</evidence>
<feature type="domain" description="Disease resistance protein winged helix" evidence="13">
    <location>
        <begin position="404"/>
        <end position="474"/>
    </location>
</feature>
<accession>Q5MGA0</accession>
<dbReference type="InterPro" id="IPR032675">
    <property type="entry name" value="LRR_dom_sf"/>
</dbReference>
<dbReference type="Gene3D" id="1.10.10.10">
    <property type="entry name" value="Winged helix-like DNA-binding domain superfamily/Winged helix DNA-binding domain"/>
    <property type="match status" value="1"/>
</dbReference>